<name>A0A1I3QW15_9BACL</name>
<reference evidence="2" key="1">
    <citation type="submission" date="2016-10" db="EMBL/GenBank/DDBJ databases">
        <authorList>
            <person name="Varghese N."/>
            <person name="Submissions S."/>
        </authorList>
    </citation>
    <scope>NUCLEOTIDE SEQUENCE [LARGE SCALE GENOMIC DNA]</scope>
    <source>
        <strain evidence="2">OK042</strain>
    </source>
</reference>
<dbReference type="Proteomes" id="UP000198915">
    <property type="component" value="Unassembled WGS sequence"/>
</dbReference>
<sequence>MNIRSFSLEQWEEVVALWRRAGIQLSRSDTPEKIQKKLD</sequence>
<gene>
    <name evidence="1" type="ORF">SAMN05518846_103195</name>
</gene>
<keyword evidence="2" id="KW-1185">Reference proteome</keyword>
<proteinExistence type="predicted"/>
<organism evidence="1 2">
    <name type="scientific">Brevibacillus centrosporus</name>
    <dbReference type="NCBI Taxonomy" id="54910"/>
    <lineage>
        <taxon>Bacteria</taxon>
        <taxon>Bacillati</taxon>
        <taxon>Bacillota</taxon>
        <taxon>Bacilli</taxon>
        <taxon>Bacillales</taxon>
        <taxon>Paenibacillaceae</taxon>
        <taxon>Brevibacillus</taxon>
    </lineage>
</organism>
<accession>A0A1I3QW15</accession>
<evidence type="ECO:0000313" key="1">
    <source>
        <dbReference type="EMBL" id="SFJ38354.1"/>
    </source>
</evidence>
<dbReference type="AlphaFoldDB" id="A0A1I3QW15"/>
<dbReference type="STRING" id="1884381.SAMN05518846_103195"/>
<evidence type="ECO:0000313" key="2">
    <source>
        <dbReference type="Proteomes" id="UP000198915"/>
    </source>
</evidence>
<protein>
    <submittedName>
        <fullName evidence="1">Uncharacterized protein</fullName>
    </submittedName>
</protein>
<dbReference type="EMBL" id="FORT01000003">
    <property type="protein sequence ID" value="SFJ38354.1"/>
    <property type="molecule type" value="Genomic_DNA"/>
</dbReference>